<evidence type="ECO:0000256" key="1">
    <source>
        <dbReference type="SAM" id="MobiDB-lite"/>
    </source>
</evidence>
<feature type="compositionally biased region" description="Basic and acidic residues" evidence="1">
    <location>
        <begin position="116"/>
        <end position="127"/>
    </location>
</feature>
<reference evidence="3" key="1">
    <citation type="submission" date="2020-09" db="EMBL/GenBank/DDBJ databases">
        <authorList>
            <person name="Kikuchi T."/>
        </authorList>
    </citation>
    <scope>NUCLEOTIDE SEQUENCE</scope>
    <source>
        <strain evidence="3">SH1</strain>
    </source>
</reference>
<accession>A0A811KRF6</accession>
<feature type="signal peptide" evidence="2">
    <location>
        <begin position="1"/>
        <end position="20"/>
    </location>
</feature>
<gene>
    <name evidence="3" type="ORF">BOKJ2_LOCUS7959</name>
</gene>
<organism evidence="3 4">
    <name type="scientific">Bursaphelenchus okinawaensis</name>
    <dbReference type="NCBI Taxonomy" id="465554"/>
    <lineage>
        <taxon>Eukaryota</taxon>
        <taxon>Metazoa</taxon>
        <taxon>Ecdysozoa</taxon>
        <taxon>Nematoda</taxon>
        <taxon>Chromadorea</taxon>
        <taxon>Rhabditida</taxon>
        <taxon>Tylenchina</taxon>
        <taxon>Tylenchomorpha</taxon>
        <taxon>Aphelenchoidea</taxon>
        <taxon>Aphelenchoididae</taxon>
        <taxon>Bursaphelenchus</taxon>
    </lineage>
</organism>
<dbReference type="Proteomes" id="UP000783686">
    <property type="component" value="Unassembled WGS sequence"/>
</dbReference>
<protein>
    <submittedName>
        <fullName evidence="3">Uncharacterized protein</fullName>
    </submittedName>
</protein>
<feature type="region of interest" description="Disordered" evidence="1">
    <location>
        <begin position="35"/>
        <end position="195"/>
    </location>
</feature>
<keyword evidence="2" id="KW-0732">Signal</keyword>
<dbReference type="AlphaFoldDB" id="A0A811KRF6"/>
<dbReference type="Proteomes" id="UP000614601">
    <property type="component" value="Unassembled WGS sequence"/>
</dbReference>
<feature type="compositionally biased region" description="Basic and acidic residues" evidence="1">
    <location>
        <begin position="75"/>
        <end position="89"/>
    </location>
</feature>
<feature type="chain" id="PRO_5035595059" evidence="2">
    <location>
        <begin position="21"/>
        <end position="223"/>
    </location>
</feature>
<evidence type="ECO:0000313" key="4">
    <source>
        <dbReference type="Proteomes" id="UP000614601"/>
    </source>
</evidence>
<keyword evidence="4" id="KW-1185">Reference proteome</keyword>
<feature type="compositionally biased region" description="Basic and acidic residues" evidence="1">
    <location>
        <begin position="96"/>
        <end position="106"/>
    </location>
</feature>
<dbReference type="EMBL" id="CAJFDH010000004">
    <property type="protein sequence ID" value="CAD5218749.1"/>
    <property type="molecule type" value="Genomic_DNA"/>
</dbReference>
<comment type="caution">
    <text evidence="3">The sequence shown here is derived from an EMBL/GenBank/DDBJ whole genome shotgun (WGS) entry which is preliminary data.</text>
</comment>
<proteinExistence type="predicted"/>
<sequence length="223" mass="24871">MTWTFICLLTEIVYCSIVLAAFILCCNHSNKLVKNKTRAKSKSKSSPMKSGHQKKKNKSTKSKKVPTKSTVTKPTKVEDVDRNLDKTQSVEDEEENKQSASKDDKQGSGTPVSKKSNNESKPQDKPKSSRKKTATDPAPAKDKSSDPDDPDDVVIKEDKVKKMGVLDEEVRKRQQKDQKEIQDMGSEHALDKDSVALPDGAKVAIKVEHCKLYETEHEGTLDE</sequence>
<feature type="compositionally biased region" description="Basic and acidic residues" evidence="1">
    <location>
        <begin position="153"/>
        <end position="194"/>
    </location>
</feature>
<feature type="compositionally biased region" description="Basic residues" evidence="1">
    <location>
        <begin position="51"/>
        <end position="66"/>
    </location>
</feature>
<dbReference type="EMBL" id="CAJFCW020000004">
    <property type="protein sequence ID" value="CAG9111581.1"/>
    <property type="molecule type" value="Genomic_DNA"/>
</dbReference>
<evidence type="ECO:0000313" key="3">
    <source>
        <dbReference type="EMBL" id="CAD5218749.1"/>
    </source>
</evidence>
<name>A0A811KRF6_9BILA</name>
<evidence type="ECO:0000256" key="2">
    <source>
        <dbReference type="SAM" id="SignalP"/>
    </source>
</evidence>
<dbReference type="OrthoDB" id="5851615at2759"/>